<evidence type="ECO:0000256" key="5">
    <source>
        <dbReference type="ARBA" id="ARBA00022833"/>
    </source>
</evidence>
<gene>
    <name evidence="9" type="ORF">P7K49_025747</name>
</gene>
<dbReference type="Proteomes" id="UP001266305">
    <property type="component" value="Unassembled WGS sequence"/>
</dbReference>
<evidence type="ECO:0000256" key="1">
    <source>
        <dbReference type="ARBA" id="ARBA00022553"/>
    </source>
</evidence>
<keyword evidence="5" id="KW-0862">Zinc</keyword>
<dbReference type="InterPro" id="IPR057602">
    <property type="entry name" value="Zfn-CCCH_PARP12"/>
</dbReference>
<feature type="region of interest" description="Disordered" evidence="6">
    <location>
        <begin position="73"/>
        <end position="104"/>
    </location>
</feature>
<dbReference type="Pfam" id="PF18606">
    <property type="entry name" value="HTH_53"/>
    <property type="match status" value="1"/>
</dbReference>
<evidence type="ECO:0000313" key="10">
    <source>
        <dbReference type="Proteomes" id="UP001266305"/>
    </source>
</evidence>
<accession>A0ABQ9UJH9</accession>
<evidence type="ECO:0000256" key="4">
    <source>
        <dbReference type="ARBA" id="ARBA00022771"/>
    </source>
</evidence>
<sequence length="267" mass="29371">MGPGDAIWGTSAASGLRLTPQEALAGVCSFREWGSQDLRHAPHLIEPRTERGPPRAPKSLGWANSCRERALAGSGRAQQEYRPRPPLDTCNPARRQSQHSQQSQRAMADPEVCCFITKILCAHRGRMAMDALLQEIKLSEAQLCEVLQVAGPDRFVVLETGGVAGVTRSVVATTRARVCRRKYCRSPCDNLHLCKLNLLGRCNYSQSDRGAPAARVGAVRARPRREPRTRRLLPPATLFSAPLREPPLGPRFYLCSSLPSGTSRPFL</sequence>
<keyword evidence="3" id="KW-0677">Repeat</keyword>
<evidence type="ECO:0000313" key="9">
    <source>
        <dbReference type="EMBL" id="KAK2096713.1"/>
    </source>
</evidence>
<dbReference type="PANTHER" id="PTHR45740:SF8">
    <property type="entry name" value="ZINC FINGER CCCH-TYPE ANTIVIRAL PROTEIN 1"/>
    <property type="match status" value="1"/>
</dbReference>
<keyword evidence="4" id="KW-0863">Zinc-finger</keyword>
<protein>
    <submittedName>
        <fullName evidence="9">Uncharacterized protein</fullName>
    </submittedName>
</protein>
<organism evidence="9 10">
    <name type="scientific">Saguinus oedipus</name>
    <name type="common">Cotton-top tamarin</name>
    <name type="synonym">Oedipomidas oedipus</name>
    <dbReference type="NCBI Taxonomy" id="9490"/>
    <lineage>
        <taxon>Eukaryota</taxon>
        <taxon>Metazoa</taxon>
        <taxon>Chordata</taxon>
        <taxon>Craniata</taxon>
        <taxon>Vertebrata</taxon>
        <taxon>Euteleostomi</taxon>
        <taxon>Mammalia</taxon>
        <taxon>Eutheria</taxon>
        <taxon>Euarchontoglires</taxon>
        <taxon>Primates</taxon>
        <taxon>Haplorrhini</taxon>
        <taxon>Platyrrhini</taxon>
        <taxon>Cebidae</taxon>
        <taxon>Callitrichinae</taxon>
        <taxon>Saguinus</taxon>
    </lineage>
</organism>
<dbReference type="PANTHER" id="PTHR45740">
    <property type="entry name" value="POLY [ADP-RIBOSE] POLYMERASE"/>
    <property type="match status" value="1"/>
</dbReference>
<keyword evidence="1" id="KW-0597">Phosphoprotein</keyword>
<dbReference type="EMBL" id="JASSZA010000012">
    <property type="protein sequence ID" value="KAK2096713.1"/>
    <property type="molecule type" value="Genomic_DNA"/>
</dbReference>
<dbReference type="InterPro" id="IPR036388">
    <property type="entry name" value="WH-like_DNA-bd_sf"/>
</dbReference>
<name>A0ABQ9UJH9_SAGOE</name>
<dbReference type="Pfam" id="PF25261">
    <property type="entry name" value="zf-CCCH_PARP12"/>
    <property type="match status" value="1"/>
</dbReference>
<evidence type="ECO:0000256" key="2">
    <source>
        <dbReference type="ARBA" id="ARBA00022723"/>
    </source>
</evidence>
<keyword evidence="2" id="KW-0479">Metal-binding</keyword>
<feature type="domain" description="ZAP helix turn helix N-terminal" evidence="7">
    <location>
        <begin position="111"/>
        <end position="172"/>
    </location>
</feature>
<evidence type="ECO:0000259" key="8">
    <source>
        <dbReference type="Pfam" id="PF25261"/>
    </source>
</evidence>
<proteinExistence type="predicted"/>
<evidence type="ECO:0000256" key="3">
    <source>
        <dbReference type="ARBA" id="ARBA00022737"/>
    </source>
</evidence>
<dbReference type="InterPro" id="IPR051712">
    <property type="entry name" value="ARTD-AVP"/>
</dbReference>
<keyword evidence="10" id="KW-1185">Reference proteome</keyword>
<dbReference type="Gene3D" id="1.10.10.10">
    <property type="entry name" value="Winged helix-like DNA-binding domain superfamily/Winged helix DNA-binding domain"/>
    <property type="match status" value="1"/>
</dbReference>
<evidence type="ECO:0000259" key="7">
    <source>
        <dbReference type="Pfam" id="PF18606"/>
    </source>
</evidence>
<feature type="domain" description="PARP12-like CCCH zinc finger tandem" evidence="8">
    <location>
        <begin position="177"/>
        <end position="207"/>
    </location>
</feature>
<reference evidence="9 10" key="1">
    <citation type="submission" date="2023-05" db="EMBL/GenBank/DDBJ databases">
        <title>B98-5 Cell Line De Novo Hybrid Assembly: An Optical Mapping Approach.</title>
        <authorList>
            <person name="Kananen K."/>
            <person name="Auerbach J.A."/>
            <person name="Kautto E."/>
            <person name="Blachly J.S."/>
        </authorList>
    </citation>
    <scope>NUCLEOTIDE SEQUENCE [LARGE SCALE GENOMIC DNA]</scope>
    <source>
        <strain evidence="9">B95-8</strain>
        <tissue evidence="9">Cell line</tissue>
    </source>
</reference>
<feature type="compositionally biased region" description="Low complexity" evidence="6">
    <location>
        <begin position="94"/>
        <end position="104"/>
    </location>
</feature>
<dbReference type="InterPro" id="IPR041360">
    <property type="entry name" value="ZAP_HTH"/>
</dbReference>
<evidence type="ECO:0000256" key="6">
    <source>
        <dbReference type="SAM" id="MobiDB-lite"/>
    </source>
</evidence>
<comment type="caution">
    <text evidence="9">The sequence shown here is derived from an EMBL/GenBank/DDBJ whole genome shotgun (WGS) entry which is preliminary data.</text>
</comment>